<dbReference type="EMBL" id="MN740631">
    <property type="protein sequence ID" value="QHU36707.1"/>
    <property type="molecule type" value="Genomic_DNA"/>
</dbReference>
<evidence type="ECO:0000313" key="1">
    <source>
        <dbReference type="EMBL" id="QHU36707.1"/>
    </source>
</evidence>
<dbReference type="AlphaFoldDB" id="A0A6C0M182"/>
<name>A0A6C0M182_9ZZZZ</name>
<protein>
    <submittedName>
        <fullName evidence="1">Uncharacterized protein</fullName>
    </submittedName>
</protein>
<accession>A0A6C0M182</accession>
<proteinExistence type="predicted"/>
<sequence length="153" mass="17505">MAFTRIHDDYCRIAKEVQESTGAGRYRLNVPGNGDKPFYMEDPCIRLQGWGGNLRTNAVELENDLRGLSRPLSRDCISYKATASKVGDAPVEYPTCTPFVEQPRATHPAWTARDLEQSHFSYLHLNPQEHVCRPFQNNLSTRILEKDYFNRGT</sequence>
<organism evidence="1">
    <name type="scientific">viral metagenome</name>
    <dbReference type="NCBI Taxonomy" id="1070528"/>
    <lineage>
        <taxon>unclassified sequences</taxon>
        <taxon>metagenomes</taxon>
        <taxon>organismal metagenomes</taxon>
    </lineage>
</organism>
<reference evidence="1" key="1">
    <citation type="journal article" date="2020" name="Nature">
        <title>Giant virus diversity and host interactions through global metagenomics.</title>
        <authorList>
            <person name="Schulz F."/>
            <person name="Roux S."/>
            <person name="Paez-Espino D."/>
            <person name="Jungbluth S."/>
            <person name="Walsh D.A."/>
            <person name="Denef V.J."/>
            <person name="McMahon K.D."/>
            <person name="Konstantinidis K.T."/>
            <person name="Eloe-Fadrosh E.A."/>
            <person name="Kyrpides N.C."/>
            <person name="Woyke T."/>
        </authorList>
    </citation>
    <scope>NUCLEOTIDE SEQUENCE</scope>
    <source>
        <strain evidence="1">GVMAG-S-1035124-57</strain>
    </source>
</reference>